<keyword evidence="2" id="KW-1185">Reference proteome</keyword>
<protein>
    <submittedName>
        <fullName evidence="1">Phosphonate ABC transporter phosphate-binding periplasmic component</fullName>
    </submittedName>
</protein>
<organism evidence="1 2">
    <name type="scientific">Sandaracinus amylolyticus</name>
    <dbReference type="NCBI Taxonomy" id="927083"/>
    <lineage>
        <taxon>Bacteria</taxon>
        <taxon>Pseudomonadati</taxon>
        <taxon>Myxococcota</taxon>
        <taxon>Polyangia</taxon>
        <taxon>Polyangiales</taxon>
        <taxon>Sandaracinaceae</taxon>
        <taxon>Sandaracinus</taxon>
    </lineage>
</organism>
<evidence type="ECO:0000313" key="2">
    <source>
        <dbReference type="Proteomes" id="UP000034883"/>
    </source>
</evidence>
<dbReference type="Gene3D" id="3.40.190.10">
    <property type="entry name" value="Periplasmic binding protein-like II"/>
    <property type="match status" value="2"/>
</dbReference>
<dbReference type="PANTHER" id="PTHR35841">
    <property type="entry name" value="PHOSPHONATES-BINDING PERIPLASMIC PROTEIN"/>
    <property type="match status" value="1"/>
</dbReference>
<dbReference type="Proteomes" id="UP000034883">
    <property type="component" value="Chromosome"/>
</dbReference>
<dbReference type="Pfam" id="PF12974">
    <property type="entry name" value="Phosphonate-bd"/>
    <property type="match status" value="1"/>
</dbReference>
<dbReference type="KEGG" id="samy:DB32_004301"/>
<accession>A0A0F6W4K3</accession>
<dbReference type="AlphaFoldDB" id="A0A0F6W4K3"/>
<dbReference type="EMBL" id="CP011125">
    <property type="protein sequence ID" value="AKF07152.1"/>
    <property type="molecule type" value="Genomic_DNA"/>
</dbReference>
<name>A0A0F6W4K3_9BACT</name>
<evidence type="ECO:0000313" key="1">
    <source>
        <dbReference type="EMBL" id="AKF07152.1"/>
    </source>
</evidence>
<sequence length="257" mass="27328">MLRFLVPPSVGVARAQARGELLERSLSSDLGDRVQVEVAPDYATFERVAREAGAELLWAPAAICAHVADDARAVFKVVRAGRSTYRSALIARADAHVGIAQLAGKRAAWVDRRSIGGYLLVAQHLRERGIDPDRTFASQDFVGTHPAALAAVIEDRADVAAVSVASGESEHVEQALSLHGGRAGATRLAPILITDTAPTDALVITPALDVIRAEALIERIFPPAGGRERTTALKLAMEADGFERAADGEYARLKKLG</sequence>
<dbReference type="STRING" id="927083.DB32_004301"/>
<dbReference type="RefSeq" id="WP_053234444.1">
    <property type="nucleotide sequence ID" value="NZ_CP011125.1"/>
</dbReference>
<dbReference type="SUPFAM" id="SSF53850">
    <property type="entry name" value="Periplasmic binding protein-like II"/>
    <property type="match status" value="1"/>
</dbReference>
<proteinExistence type="predicted"/>
<dbReference type="PANTHER" id="PTHR35841:SF1">
    <property type="entry name" value="PHOSPHONATES-BINDING PERIPLASMIC PROTEIN"/>
    <property type="match status" value="1"/>
</dbReference>
<gene>
    <name evidence="1" type="ORF">DB32_004301</name>
</gene>
<reference evidence="1 2" key="1">
    <citation type="submission" date="2015-03" db="EMBL/GenBank/DDBJ databases">
        <title>Genome assembly of Sandaracinus amylolyticus DSM 53668.</title>
        <authorList>
            <person name="Sharma G."/>
            <person name="Subramanian S."/>
        </authorList>
    </citation>
    <scope>NUCLEOTIDE SEQUENCE [LARGE SCALE GENOMIC DNA]</scope>
    <source>
        <strain evidence="1 2">DSM 53668</strain>
    </source>
</reference>